<gene>
    <name evidence="2" type="ORF">H8S00_05840</name>
</gene>
<dbReference type="EMBL" id="JACOOZ010000003">
    <property type="protein sequence ID" value="MBC5667502.1"/>
    <property type="molecule type" value="Genomic_DNA"/>
</dbReference>
<dbReference type="Proteomes" id="UP000597877">
    <property type="component" value="Unassembled WGS sequence"/>
</dbReference>
<feature type="domain" description="DUF1540" evidence="1">
    <location>
        <begin position="63"/>
        <end position="101"/>
    </location>
</feature>
<dbReference type="RefSeq" id="WP_186840257.1">
    <property type="nucleotide sequence ID" value="NZ_JACOOZ010000003.1"/>
</dbReference>
<organism evidence="2 3">
    <name type="scientific">Eubacterium segne</name>
    <dbReference type="NCBI Taxonomy" id="2763045"/>
    <lineage>
        <taxon>Bacteria</taxon>
        <taxon>Bacillati</taxon>
        <taxon>Bacillota</taxon>
        <taxon>Clostridia</taxon>
        <taxon>Eubacteriales</taxon>
        <taxon>Eubacteriaceae</taxon>
        <taxon>Eubacterium</taxon>
    </lineage>
</organism>
<reference evidence="2 3" key="1">
    <citation type="submission" date="2020-08" db="EMBL/GenBank/DDBJ databases">
        <title>Genome public.</title>
        <authorList>
            <person name="Liu C."/>
            <person name="Sun Q."/>
        </authorList>
    </citation>
    <scope>NUCLEOTIDE SEQUENCE [LARGE SCALE GENOMIC DNA]</scope>
    <source>
        <strain evidence="2 3">BX4</strain>
    </source>
</reference>
<name>A0ABR7F1L2_9FIRM</name>
<comment type="caution">
    <text evidence="2">The sequence shown here is derived from an EMBL/GenBank/DDBJ whole genome shotgun (WGS) entry which is preliminary data.</text>
</comment>
<evidence type="ECO:0000313" key="2">
    <source>
        <dbReference type="EMBL" id="MBC5667502.1"/>
    </source>
</evidence>
<protein>
    <submittedName>
        <fullName evidence="2">DUF1540 domain-containing protein</fullName>
    </submittedName>
</protein>
<accession>A0ABR7F1L2</accession>
<dbReference type="InterPro" id="IPR011437">
    <property type="entry name" value="DUF1540"/>
</dbReference>
<feature type="domain" description="DUF1540" evidence="1">
    <location>
        <begin position="5"/>
        <end position="42"/>
    </location>
</feature>
<sequence length="105" mass="11255">MTKLNCTVKNCYYNKESMCCRDGIKVGGTDATVTDATYCGDFREAGGNFSSKCDCGPEGSVDVRCDAVRCTFNDNCKCHASQITIDGNGATHQSQTECGSFECTC</sequence>
<dbReference type="Pfam" id="PF07561">
    <property type="entry name" value="DUF1540"/>
    <property type="match status" value="2"/>
</dbReference>
<evidence type="ECO:0000259" key="1">
    <source>
        <dbReference type="Pfam" id="PF07561"/>
    </source>
</evidence>
<evidence type="ECO:0000313" key="3">
    <source>
        <dbReference type="Proteomes" id="UP000597877"/>
    </source>
</evidence>
<keyword evidence="3" id="KW-1185">Reference proteome</keyword>
<proteinExistence type="predicted"/>